<gene>
    <name evidence="5" type="ORF">OOT00_01530</name>
</gene>
<evidence type="ECO:0000259" key="4">
    <source>
        <dbReference type="PROSITE" id="PS51832"/>
    </source>
</evidence>
<dbReference type="InterPro" id="IPR003607">
    <property type="entry name" value="HD/PDEase_dom"/>
</dbReference>
<dbReference type="Proteomes" id="UP001209681">
    <property type="component" value="Unassembled WGS sequence"/>
</dbReference>
<keyword evidence="6" id="KW-1185">Reference proteome</keyword>
<feature type="modified residue" description="4-aspartylphosphate" evidence="1">
    <location>
        <position position="88"/>
    </location>
</feature>
<evidence type="ECO:0000256" key="2">
    <source>
        <dbReference type="SAM" id="MobiDB-lite"/>
    </source>
</evidence>
<organism evidence="5 6">
    <name type="scientific">Desulfobotulus pelophilus</name>
    <dbReference type="NCBI Taxonomy" id="2823377"/>
    <lineage>
        <taxon>Bacteria</taxon>
        <taxon>Pseudomonadati</taxon>
        <taxon>Thermodesulfobacteriota</taxon>
        <taxon>Desulfobacteria</taxon>
        <taxon>Desulfobacterales</taxon>
        <taxon>Desulfobacteraceae</taxon>
        <taxon>Desulfobotulus</taxon>
    </lineage>
</organism>
<dbReference type="PROSITE" id="PS51832">
    <property type="entry name" value="HD_GYP"/>
    <property type="match status" value="1"/>
</dbReference>
<dbReference type="InterPro" id="IPR001789">
    <property type="entry name" value="Sig_transdc_resp-reg_receiver"/>
</dbReference>
<feature type="region of interest" description="Disordered" evidence="2">
    <location>
        <begin position="1"/>
        <end position="29"/>
    </location>
</feature>
<comment type="caution">
    <text evidence="5">The sequence shown here is derived from an EMBL/GenBank/DDBJ whole genome shotgun (WGS) entry which is preliminary data.</text>
</comment>
<dbReference type="RefSeq" id="WP_265423526.1">
    <property type="nucleotide sequence ID" value="NZ_JAPFPW010000001.1"/>
</dbReference>
<dbReference type="Pfam" id="PF13487">
    <property type="entry name" value="HD_5"/>
    <property type="match status" value="1"/>
</dbReference>
<dbReference type="SMART" id="SM00471">
    <property type="entry name" value="HDc"/>
    <property type="match status" value="1"/>
</dbReference>
<dbReference type="PANTHER" id="PTHR45228:SF9">
    <property type="entry name" value="3'3'-CGAMP-SPECIFIC PHOSPHODIESTERASE 2"/>
    <property type="match status" value="1"/>
</dbReference>
<dbReference type="Gene3D" id="3.40.50.2300">
    <property type="match status" value="1"/>
</dbReference>
<accession>A0ABT3N5C1</accession>
<dbReference type="SUPFAM" id="SSF52172">
    <property type="entry name" value="CheY-like"/>
    <property type="match status" value="1"/>
</dbReference>
<reference evidence="5 6" key="1">
    <citation type="submission" date="2022-11" db="EMBL/GenBank/DDBJ databases">
        <title>Desulfobotulus tamanensis H1 sp. nov. - anaerobic, alkaliphilic, sulphate reducing bacterium isolated from terrestrial mud volcano.</title>
        <authorList>
            <person name="Frolova A."/>
            <person name="Merkel A.Y."/>
            <person name="Slobodkin A.I."/>
        </authorList>
    </citation>
    <scope>NUCLEOTIDE SEQUENCE [LARGE SCALE GENOMIC DNA]</scope>
    <source>
        <strain evidence="5 6">H1</strain>
    </source>
</reference>
<feature type="domain" description="Response regulatory" evidence="3">
    <location>
        <begin position="33"/>
        <end position="157"/>
    </location>
</feature>
<proteinExistence type="predicted"/>
<evidence type="ECO:0000259" key="3">
    <source>
        <dbReference type="PROSITE" id="PS50110"/>
    </source>
</evidence>
<dbReference type="SUPFAM" id="SSF109604">
    <property type="entry name" value="HD-domain/PDEase-like"/>
    <property type="match status" value="1"/>
</dbReference>
<name>A0ABT3N5C1_9BACT</name>
<dbReference type="Gene3D" id="1.10.3210.10">
    <property type="entry name" value="Hypothetical protein af1432"/>
    <property type="match status" value="1"/>
</dbReference>
<dbReference type="InterPro" id="IPR037522">
    <property type="entry name" value="HD_GYP_dom"/>
</dbReference>
<evidence type="ECO:0000256" key="1">
    <source>
        <dbReference type="PROSITE-ProRule" id="PRU00169"/>
    </source>
</evidence>
<evidence type="ECO:0000313" key="5">
    <source>
        <dbReference type="EMBL" id="MCW7752663.1"/>
    </source>
</evidence>
<keyword evidence="1" id="KW-0597">Phosphoprotein</keyword>
<protein>
    <submittedName>
        <fullName evidence="5">HD domain-containing protein</fullName>
    </submittedName>
</protein>
<dbReference type="InterPro" id="IPR011006">
    <property type="entry name" value="CheY-like_superfamily"/>
</dbReference>
<sequence>MRFHVPESSETSPMGFAPENHTEPSDSEGLPWEILIADDDPEVHRVTRLVLADFRFENRPLAIHSVYSGSETVAFVSNNSNTSVLLLDAVMEDDMAGLVAANRIRKELGNRNLRIILRTGQSGKTPENMAVDSYEINDYREKSDLSARKLHSVLTTALRNFRELTAIQTERDALHHILKATSPLSGHRAPSGFAHSVTDQLLHLLCPKKSGPRALRIRFSAMAPSGMSICKARRQMGDCPSVPALPLMARSATGKTIRIDIQSLPAPSEKEITMLRIFTVHIADVLDTLLEHQPDITDADSFSQLLSHAIAHTGPKENTGHLHRVGAFCHFLALRAGLGKDAAEELRRASPLHDIGKLAIPQKILNKNGPLTEEERAIVRTHPDIGFELLHTGGKPELHTAAIAAREHHERWDGNGYPLGLSGKDIHIAGRITAIADVFDALIHDRSYKKAWPLHHAVRFLKQKAGTLFDPHLVPCFTEDMASLTRIHSQWPNF</sequence>
<dbReference type="InterPro" id="IPR021800">
    <property type="entry name" value="DUF3369"/>
</dbReference>
<dbReference type="PANTHER" id="PTHR45228">
    <property type="entry name" value="CYCLIC DI-GMP PHOSPHODIESTERASE TM_0186-RELATED"/>
    <property type="match status" value="1"/>
</dbReference>
<evidence type="ECO:0000313" key="6">
    <source>
        <dbReference type="Proteomes" id="UP001209681"/>
    </source>
</evidence>
<dbReference type="CDD" id="cd00156">
    <property type="entry name" value="REC"/>
    <property type="match status" value="1"/>
</dbReference>
<dbReference type="InterPro" id="IPR052020">
    <property type="entry name" value="Cyclic_di-GMP/3'3'-cGAMP_PDE"/>
</dbReference>
<feature type="domain" description="HD-GYP" evidence="4">
    <location>
        <begin position="296"/>
        <end position="493"/>
    </location>
</feature>
<dbReference type="EMBL" id="JAPFPW010000001">
    <property type="protein sequence ID" value="MCW7752663.1"/>
    <property type="molecule type" value="Genomic_DNA"/>
</dbReference>
<dbReference type="PROSITE" id="PS50110">
    <property type="entry name" value="RESPONSE_REGULATORY"/>
    <property type="match status" value="1"/>
</dbReference>
<dbReference type="CDD" id="cd00077">
    <property type="entry name" value="HDc"/>
    <property type="match status" value="1"/>
</dbReference>
<dbReference type="Pfam" id="PF11849">
    <property type="entry name" value="DUF3369"/>
    <property type="match status" value="1"/>
</dbReference>